<name>A0A8S2PA51_9BILA</name>
<proteinExistence type="predicted"/>
<dbReference type="EMBL" id="CAJNOK010016021">
    <property type="protein sequence ID" value="CAF1236980.1"/>
    <property type="molecule type" value="Genomic_DNA"/>
</dbReference>
<dbReference type="AlphaFoldDB" id="A0A8S2PA51"/>
<evidence type="ECO:0000313" key="2">
    <source>
        <dbReference type="EMBL" id="CAF1236980.1"/>
    </source>
</evidence>
<gene>
    <name evidence="2" type="ORF">OVA965_LOCUS25639</name>
    <name evidence="3" type="ORF">TMI583_LOCUS26371</name>
</gene>
<dbReference type="Proteomes" id="UP000677228">
    <property type="component" value="Unassembled WGS sequence"/>
</dbReference>
<keyword evidence="1" id="KW-0175">Coiled coil</keyword>
<protein>
    <submittedName>
        <fullName evidence="3">Uncharacterized protein</fullName>
    </submittedName>
</protein>
<accession>A0A8S2PA51</accession>
<dbReference type="EMBL" id="CAJOBA010037569">
    <property type="protein sequence ID" value="CAF4044622.1"/>
    <property type="molecule type" value="Genomic_DNA"/>
</dbReference>
<organism evidence="3 4">
    <name type="scientific">Didymodactylos carnosus</name>
    <dbReference type="NCBI Taxonomy" id="1234261"/>
    <lineage>
        <taxon>Eukaryota</taxon>
        <taxon>Metazoa</taxon>
        <taxon>Spiralia</taxon>
        <taxon>Gnathifera</taxon>
        <taxon>Rotifera</taxon>
        <taxon>Eurotatoria</taxon>
        <taxon>Bdelloidea</taxon>
        <taxon>Philodinida</taxon>
        <taxon>Philodinidae</taxon>
        <taxon>Didymodactylos</taxon>
    </lineage>
</organism>
<evidence type="ECO:0000313" key="3">
    <source>
        <dbReference type="EMBL" id="CAF4044622.1"/>
    </source>
</evidence>
<sequence>MSTAQKDRICGGTDTQQVLQQFYENERTDIYIYLSKIERYPVELNNIKLKPYPPSHLPPQHTVIIKKHNHHECEIKCRHCNGPHVSTDYKCPVINQYRGELSYEVRKRSDKLPDDVQLFIPSEYRNSNERNKVLYNKKTQQQKQRQDEQRYNRNDYNAWPSVNSNVTTLAPLSPSYQNLNETIKSLSNALNTLKQNYLQEQQKIEQKYKEHLNGINQGWLIIQQQMQTQAQILSTMHNAINQTLFATRQKTMLIMGTVLNKIKIQMNTMKQYNKSLFK</sequence>
<evidence type="ECO:0000256" key="1">
    <source>
        <dbReference type="SAM" id="Coils"/>
    </source>
</evidence>
<comment type="caution">
    <text evidence="3">The sequence shown here is derived from an EMBL/GenBank/DDBJ whole genome shotgun (WGS) entry which is preliminary data.</text>
</comment>
<dbReference type="Proteomes" id="UP000682733">
    <property type="component" value="Unassembled WGS sequence"/>
</dbReference>
<evidence type="ECO:0000313" key="4">
    <source>
        <dbReference type="Proteomes" id="UP000682733"/>
    </source>
</evidence>
<feature type="coiled-coil region" evidence="1">
    <location>
        <begin position="176"/>
        <end position="210"/>
    </location>
</feature>
<reference evidence="3" key="1">
    <citation type="submission" date="2021-02" db="EMBL/GenBank/DDBJ databases">
        <authorList>
            <person name="Nowell W R."/>
        </authorList>
    </citation>
    <scope>NUCLEOTIDE SEQUENCE</scope>
</reference>